<dbReference type="PANTHER" id="PTHR43390:SF1">
    <property type="entry name" value="CHLOROPLAST PROCESSING PEPTIDASE"/>
    <property type="match status" value="1"/>
</dbReference>
<dbReference type="InterPro" id="IPR036286">
    <property type="entry name" value="LexA/Signal_pep-like_sf"/>
</dbReference>
<evidence type="ECO:0000256" key="7">
    <source>
        <dbReference type="RuleBase" id="RU003993"/>
    </source>
</evidence>
<keyword evidence="7" id="KW-0812">Transmembrane</keyword>
<dbReference type="EC" id="3.4.21.89" evidence="3 7"/>
<dbReference type="GO" id="GO:0004252">
    <property type="term" value="F:serine-type endopeptidase activity"/>
    <property type="evidence" value="ECO:0007669"/>
    <property type="project" value="InterPro"/>
</dbReference>
<keyword evidence="7" id="KW-1133">Transmembrane helix</keyword>
<comment type="caution">
    <text evidence="11">The sequence shown here is derived from an EMBL/GenBank/DDBJ whole genome shotgun (WGS) entry which is preliminary data.</text>
</comment>
<dbReference type="Gene3D" id="2.10.109.10">
    <property type="entry name" value="Umud Fragment, subunit A"/>
    <property type="match status" value="1"/>
</dbReference>
<dbReference type="GO" id="GO:0009003">
    <property type="term" value="F:signal peptidase activity"/>
    <property type="evidence" value="ECO:0007669"/>
    <property type="project" value="UniProtKB-EC"/>
</dbReference>
<proteinExistence type="inferred from homology"/>
<feature type="domain" description="Peptidase S26" evidence="10">
    <location>
        <begin position="96"/>
        <end position="268"/>
    </location>
</feature>
<dbReference type="InterPro" id="IPR019533">
    <property type="entry name" value="Peptidase_S26"/>
</dbReference>
<evidence type="ECO:0000256" key="8">
    <source>
        <dbReference type="RuleBase" id="RU362042"/>
    </source>
</evidence>
<dbReference type="InterPro" id="IPR000223">
    <property type="entry name" value="Pept_S26A_signal_pept_1"/>
</dbReference>
<evidence type="ECO:0000259" key="10">
    <source>
        <dbReference type="Pfam" id="PF10502"/>
    </source>
</evidence>
<evidence type="ECO:0000256" key="1">
    <source>
        <dbReference type="ARBA" id="ARBA00000677"/>
    </source>
</evidence>
<evidence type="ECO:0000256" key="9">
    <source>
        <dbReference type="SAM" id="MobiDB-lite"/>
    </source>
</evidence>
<keyword evidence="5 7" id="KW-0378">Hydrolase</keyword>
<evidence type="ECO:0000256" key="4">
    <source>
        <dbReference type="ARBA" id="ARBA00022670"/>
    </source>
</evidence>
<accession>A0A4Q0AL73</accession>
<feature type="compositionally biased region" description="Low complexity" evidence="9">
    <location>
        <begin position="38"/>
        <end position="52"/>
    </location>
</feature>
<comment type="similarity">
    <text evidence="2 8">Belongs to the peptidase S26 family.</text>
</comment>
<feature type="active site" evidence="6">
    <location>
        <position position="124"/>
    </location>
</feature>
<dbReference type="EMBL" id="SCKW01000002">
    <property type="protein sequence ID" value="RWZ79812.1"/>
    <property type="molecule type" value="Genomic_DNA"/>
</dbReference>
<gene>
    <name evidence="11" type="primary">lepB</name>
    <name evidence="11" type="ORF">EOT04_00270</name>
</gene>
<keyword evidence="4 7" id="KW-0645">Protease</keyword>
<protein>
    <recommendedName>
        <fullName evidence="3 7">Signal peptidase I</fullName>
        <ecNumber evidence="3 7">3.4.21.89</ecNumber>
    </recommendedName>
</protein>
<feature type="transmembrane region" description="Helical" evidence="7">
    <location>
        <begin position="92"/>
        <end position="115"/>
    </location>
</feature>
<evidence type="ECO:0000256" key="3">
    <source>
        <dbReference type="ARBA" id="ARBA00013208"/>
    </source>
</evidence>
<dbReference type="NCBIfam" id="TIGR02227">
    <property type="entry name" value="sigpep_I_bact"/>
    <property type="match status" value="1"/>
</dbReference>
<organism evidence="11 12">
    <name type="scientific">Candidatus Chaera renei</name>
    <dbReference type="NCBI Taxonomy" id="2506947"/>
    <lineage>
        <taxon>Bacteria</taxon>
        <taxon>Candidatus Saccharimonadota</taxon>
        <taxon>Candidatus Saccharimonadia</taxon>
        <taxon>Candidatus Saccharimonadales</taxon>
        <taxon>Candidatus Saccharimonadaceae</taxon>
        <taxon>Candidatus Chaera</taxon>
    </lineage>
</organism>
<dbReference type="PROSITE" id="PS00501">
    <property type="entry name" value="SPASE_I_1"/>
    <property type="match status" value="1"/>
</dbReference>
<evidence type="ECO:0000256" key="6">
    <source>
        <dbReference type="PIRSR" id="PIRSR600223-1"/>
    </source>
</evidence>
<sequence length="279" mass="29886">MNPQDGRNWPQAPDSGGSSGQQNTENPPGRTEPFANTPAAEPAAQTGAQAGAGLPAASGGIYPIGATAPQPMTSAHSSSKSIKPRLIGGLRLLINLATFVALVWLGVVLINHFAFQSYFVQGTSMQPTLQNNDRLLVSKFERTGAMLTSQPYLPARGQIVVLDSRASPFTAVQKEELVKRVIGLPGDTVTIDGGKVIIKNPSNPYGFNVDQALGLRLDPTYADQPLTVEVPAGQVFVLGDNRGPGGSYDSRSFGTVPVRYIEGRLWVRLFPFDRFHVFK</sequence>
<evidence type="ECO:0000313" key="12">
    <source>
        <dbReference type="Proteomes" id="UP000289269"/>
    </source>
</evidence>
<feature type="region of interest" description="Disordered" evidence="9">
    <location>
        <begin position="1"/>
        <end position="52"/>
    </location>
</feature>
<dbReference type="CDD" id="cd06530">
    <property type="entry name" value="S26_SPase_I"/>
    <property type="match status" value="1"/>
</dbReference>
<dbReference type="PROSITE" id="PS00760">
    <property type="entry name" value="SPASE_I_2"/>
    <property type="match status" value="1"/>
</dbReference>
<dbReference type="Pfam" id="PF10502">
    <property type="entry name" value="Peptidase_S26"/>
    <property type="match status" value="1"/>
</dbReference>
<comment type="subcellular location">
    <subcellularLocation>
        <location evidence="8">Membrane</location>
        <topology evidence="8">Single-pass type II membrane protein</topology>
    </subcellularLocation>
</comment>
<comment type="catalytic activity">
    <reaction evidence="1 7">
        <text>Cleavage of hydrophobic, N-terminal signal or leader sequences from secreted and periplasmic proteins.</text>
        <dbReference type="EC" id="3.4.21.89"/>
    </reaction>
</comment>
<reference evidence="11" key="1">
    <citation type="submission" date="2019-01" db="EMBL/GenBank/DDBJ databases">
        <title>Genomic signatures and co-occurrence patterns of the ultra-small Saccharimodia (Patescibacteria phylum) suggest a symbiotic lifestyle.</title>
        <authorList>
            <person name="Lemos L."/>
            <person name="Medeiros J."/>
            <person name="Andreote F."/>
            <person name="Fernandes G."/>
            <person name="Varani A."/>
            <person name="Oliveira G."/>
            <person name="Pylro V."/>
        </authorList>
    </citation>
    <scope>NUCLEOTIDE SEQUENCE [LARGE SCALE GENOMIC DNA]</scope>
    <source>
        <strain evidence="11">AMD01</strain>
    </source>
</reference>
<evidence type="ECO:0000256" key="5">
    <source>
        <dbReference type="ARBA" id="ARBA00022801"/>
    </source>
</evidence>
<evidence type="ECO:0000313" key="11">
    <source>
        <dbReference type="EMBL" id="RWZ79812.1"/>
    </source>
</evidence>
<keyword evidence="7" id="KW-0472">Membrane</keyword>
<dbReference type="InterPro" id="IPR019757">
    <property type="entry name" value="Pept_S26A_signal_pept_1_Lys-AS"/>
</dbReference>
<dbReference type="InterPro" id="IPR019756">
    <property type="entry name" value="Pept_S26A_signal_pept_1_Ser-AS"/>
</dbReference>
<dbReference type="Proteomes" id="UP000289269">
    <property type="component" value="Unassembled WGS sequence"/>
</dbReference>
<dbReference type="GO" id="GO:0016020">
    <property type="term" value="C:membrane"/>
    <property type="evidence" value="ECO:0007669"/>
    <property type="project" value="UniProtKB-SubCell"/>
</dbReference>
<feature type="active site" evidence="6">
    <location>
        <position position="179"/>
    </location>
</feature>
<dbReference type="SUPFAM" id="SSF51306">
    <property type="entry name" value="LexA/Signal peptidase"/>
    <property type="match status" value="1"/>
</dbReference>
<dbReference type="PRINTS" id="PR00727">
    <property type="entry name" value="LEADERPTASE"/>
</dbReference>
<dbReference type="GO" id="GO:0006465">
    <property type="term" value="P:signal peptide processing"/>
    <property type="evidence" value="ECO:0007669"/>
    <property type="project" value="InterPro"/>
</dbReference>
<dbReference type="AlphaFoldDB" id="A0A4Q0AL73"/>
<dbReference type="PANTHER" id="PTHR43390">
    <property type="entry name" value="SIGNAL PEPTIDASE I"/>
    <property type="match status" value="1"/>
</dbReference>
<keyword evidence="12" id="KW-1185">Reference proteome</keyword>
<name>A0A4Q0AL73_9BACT</name>
<evidence type="ECO:0000256" key="2">
    <source>
        <dbReference type="ARBA" id="ARBA00009370"/>
    </source>
</evidence>